<evidence type="ECO:0000256" key="1">
    <source>
        <dbReference type="SAM" id="MobiDB-lite"/>
    </source>
</evidence>
<reference evidence="2" key="1">
    <citation type="submission" date="2021-02" db="EMBL/GenBank/DDBJ databases">
        <authorList>
            <person name="Nowell W R."/>
        </authorList>
    </citation>
    <scope>NUCLEOTIDE SEQUENCE</scope>
</reference>
<feature type="compositionally biased region" description="Basic and acidic residues" evidence="1">
    <location>
        <begin position="73"/>
        <end position="105"/>
    </location>
</feature>
<evidence type="ECO:0000313" key="3">
    <source>
        <dbReference type="Proteomes" id="UP000663852"/>
    </source>
</evidence>
<organism evidence="2 3">
    <name type="scientific">Adineta ricciae</name>
    <name type="common">Rotifer</name>
    <dbReference type="NCBI Taxonomy" id="249248"/>
    <lineage>
        <taxon>Eukaryota</taxon>
        <taxon>Metazoa</taxon>
        <taxon>Spiralia</taxon>
        <taxon>Gnathifera</taxon>
        <taxon>Rotifera</taxon>
        <taxon>Eurotatoria</taxon>
        <taxon>Bdelloidea</taxon>
        <taxon>Adinetida</taxon>
        <taxon>Adinetidae</taxon>
        <taxon>Adineta</taxon>
    </lineage>
</organism>
<accession>A0A814L029</accession>
<feature type="region of interest" description="Disordered" evidence="1">
    <location>
        <begin position="15"/>
        <end position="38"/>
    </location>
</feature>
<proteinExistence type="predicted"/>
<comment type="caution">
    <text evidence="2">The sequence shown here is derived from an EMBL/GenBank/DDBJ whole genome shotgun (WGS) entry which is preliminary data.</text>
</comment>
<dbReference type="EMBL" id="CAJNOJ010000081">
    <property type="protein sequence ID" value="CAF1059204.1"/>
    <property type="molecule type" value="Genomic_DNA"/>
</dbReference>
<feature type="region of interest" description="Disordered" evidence="1">
    <location>
        <begin position="73"/>
        <end position="116"/>
    </location>
</feature>
<dbReference type="AlphaFoldDB" id="A0A814L029"/>
<protein>
    <submittedName>
        <fullName evidence="2">Uncharacterized protein</fullName>
    </submittedName>
</protein>
<evidence type="ECO:0000313" key="2">
    <source>
        <dbReference type="EMBL" id="CAF1059204.1"/>
    </source>
</evidence>
<dbReference type="OrthoDB" id="10066304at2759"/>
<dbReference type="Proteomes" id="UP000663852">
    <property type="component" value="Unassembled WGS sequence"/>
</dbReference>
<name>A0A814L029_ADIRI</name>
<gene>
    <name evidence="2" type="ORF">EDS130_LOCUS17829</name>
</gene>
<sequence length="212" mass="24715">MGLLTKLRRFGSEHILPLLDGRPPKRDEPVPPQDVEYGPLPQSFFKAVNVAREEAGYDALALKRDKHGLDRGMRPEFGAFDRSRRPSHERQFDRSTRHGSPEQFRRLPPGTPIKFRRRPISPELIQPSASAPSLFGLQPHPVSPDMLREFQYAQQMSHVPRQQQQQLDMMPPPAASFYPQFQQPLYPMMYPNANVQNWFMMSQYPRQMYPLY</sequence>